<dbReference type="InterPro" id="IPR029479">
    <property type="entry name" value="Nitroreductase"/>
</dbReference>
<reference evidence="2 3" key="1">
    <citation type="submission" date="2017-06" db="EMBL/GenBank/DDBJ databases">
        <authorList>
            <person name="Kim H.J."/>
            <person name="Triplett B.A."/>
        </authorList>
    </citation>
    <scope>NUCLEOTIDE SEQUENCE [LARGE SCALE GENOMIC DNA]</scope>
    <source>
        <strain evidence="2 3">13146</strain>
    </source>
</reference>
<dbReference type="GO" id="GO:0016491">
    <property type="term" value="F:oxidoreductase activity"/>
    <property type="evidence" value="ECO:0007669"/>
    <property type="project" value="InterPro"/>
</dbReference>
<dbReference type="Gene3D" id="3.40.109.10">
    <property type="entry name" value="NADH Oxidase"/>
    <property type="match status" value="1"/>
</dbReference>
<feature type="domain" description="Nitroreductase" evidence="1">
    <location>
        <begin position="67"/>
        <end position="241"/>
    </location>
</feature>
<protein>
    <submittedName>
        <fullName evidence="2">Nitroreductase</fullName>
    </submittedName>
</protein>
<dbReference type="OrthoDB" id="3723182at2"/>
<dbReference type="AlphaFoldDB" id="A0A246HLN9"/>
<sequence>MPSPPSPWDDAPLFHLFWHNGELNPARADVMRARIAEDAARAWSPPRPLHAAAGVALPDPVHPGDALAQRRSGRRFGDAQWGAQELGRVLAPLRARPGDSDTRRLPSGGAKYPIQAYAALYGNDDAPAAAPGIQWYDPLEHALVPVAPCPAWPALSRLLGVDWPERPAAVLFLIAEPGGTLAKYGERGGRFVLIEAGVWLGALGQQVAAMNAAGCAIGSFEDAAVLALLGLDPQRHLAVLAYACGPAP</sequence>
<dbReference type="Pfam" id="PF00881">
    <property type="entry name" value="Nitroreductase"/>
    <property type="match status" value="1"/>
</dbReference>
<dbReference type="PANTHER" id="PTHR43745">
    <property type="entry name" value="NITROREDUCTASE MJ1384-RELATED"/>
    <property type="match status" value="1"/>
</dbReference>
<organism evidence="2 3">
    <name type="scientific">Stenotrophomonas maltophilia</name>
    <name type="common">Pseudomonas maltophilia</name>
    <name type="synonym">Xanthomonas maltophilia</name>
    <dbReference type="NCBI Taxonomy" id="40324"/>
    <lineage>
        <taxon>Bacteria</taxon>
        <taxon>Pseudomonadati</taxon>
        <taxon>Pseudomonadota</taxon>
        <taxon>Gammaproteobacteria</taxon>
        <taxon>Lysobacterales</taxon>
        <taxon>Lysobacteraceae</taxon>
        <taxon>Stenotrophomonas</taxon>
        <taxon>Stenotrophomonas maltophilia group</taxon>
    </lineage>
</organism>
<dbReference type="InterPro" id="IPR000415">
    <property type="entry name" value="Nitroreductase-like"/>
</dbReference>
<evidence type="ECO:0000313" key="3">
    <source>
        <dbReference type="Proteomes" id="UP000198157"/>
    </source>
</evidence>
<evidence type="ECO:0000313" key="2">
    <source>
        <dbReference type="EMBL" id="OWQ53034.1"/>
    </source>
</evidence>
<dbReference type="CDD" id="cd02142">
    <property type="entry name" value="McbC_SagB-like_oxidoreductase"/>
    <property type="match status" value="1"/>
</dbReference>
<dbReference type="PANTHER" id="PTHR43745:SF2">
    <property type="entry name" value="NITROREDUCTASE MJ1384-RELATED"/>
    <property type="match status" value="1"/>
</dbReference>
<proteinExistence type="predicted"/>
<name>A0A246HLN9_STEMA</name>
<dbReference type="EMBL" id="NIVS01000022">
    <property type="protein sequence ID" value="OWQ53034.1"/>
    <property type="molecule type" value="Genomic_DNA"/>
</dbReference>
<comment type="caution">
    <text evidence="2">The sequence shown here is derived from an EMBL/GenBank/DDBJ whole genome shotgun (WGS) entry which is preliminary data.</text>
</comment>
<gene>
    <name evidence="2" type="ORF">CEE60_11505</name>
</gene>
<dbReference type="InterPro" id="IPR052544">
    <property type="entry name" value="Bacteriocin_Proc_Enz"/>
</dbReference>
<dbReference type="SUPFAM" id="SSF55469">
    <property type="entry name" value="FMN-dependent nitroreductase-like"/>
    <property type="match status" value="1"/>
</dbReference>
<dbReference type="Proteomes" id="UP000198157">
    <property type="component" value="Unassembled WGS sequence"/>
</dbReference>
<accession>A0A246HLN9</accession>
<evidence type="ECO:0000259" key="1">
    <source>
        <dbReference type="Pfam" id="PF00881"/>
    </source>
</evidence>